<dbReference type="Proteomes" id="UP000283895">
    <property type="component" value="Unassembled WGS sequence"/>
</dbReference>
<reference evidence="2 3" key="1">
    <citation type="submission" date="2015-09" db="EMBL/GenBank/DDBJ databases">
        <title>Host preference determinants of Valsa canker pathogens revealed by comparative genomics.</title>
        <authorList>
            <person name="Yin Z."/>
            <person name="Huang L."/>
        </authorList>
    </citation>
    <scope>NUCLEOTIDE SEQUENCE [LARGE SCALE GENOMIC DNA]</scope>
    <source>
        <strain evidence="2 3">03-1</strain>
    </source>
</reference>
<feature type="compositionally biased region" description="Polar residues" evidence="1">
    <location>
        <begin position="127"/>
        <end position="137"/>
    </location>
</feature>
<organism evidence="2 3">
    <name type="scientific">Cytospora schulzeri</name>
    <dbReference type="NCBI Taxonomy" id="448051"/>
    <lineage>
        <taxon>Eukaryota</taxon>
        <taxon>Fungi</taxon>
        <taxon>Dikarya</taxon>
        <taxon>Ascomycota</taxon>
        <taxon>Pezizomycotina</taxon>
        <taxon>Sordariomycetes</taxon>
        <taxon>Sordariomycetidae</taxon>
        <taxon>Diaporthales</taxon>
        <taxon>Cytosporaceae</taxon>
        <taxon>Cytospora</taxon>
    </lineage>
</organism>
<gene>
    <name evidence="2" type="ORF">VMCG_00584</name>
</gene>
<protein>
    <submittedName>
        <fullName evidence="2">Uncharacterized protein</fullName>
    </submittedName>
</protein>
<keyword evidence="3" id="KW-1185">Reference proteome</keyword>
<dbReference type="EMBL" id="LKEA01000001">
    <property type="protein sequence ID" value="ROW12642.1"/>
    <property type="molecule type" value="Genomic_DNA"/>
</dbReference>
<feature type="compositionally biased region" description="Polar residues" evidence="1">
    <location>
        <begin position="266"/>
        <end position="278"/>
    </location>
</feature>
<sequence>MPVGSANGPPPLPQAYPFPHNMHTEAQDNGFFHVPGQGAIRQTEHGTGDFLQRLPTSDVGARPPWRVDPFMGTWPRPHRDEEEVAKRARMTESELIVYEYRKEEERARVFGDDDVYVPWLFPPLGPTQGTATPSATGAQARPSPSMPVSPHISRTGTSRAVPIRRPGDGTAVSVPVKAASSTRRFSKAIPIVRPDDGTIVIPPLLNRTASSAENNPRASPNQAERQSVSTRVVRPMTQYQTQALPSMGRIRYPRMQETSDEGDSTMRPSSASTPTGIRSPTIEGTGETGCPEHVYLGPRSSSV</sequence>
<feature type="region of interest" description="Disordered" evidence="1">
    <location>
        <begin position="1"/>
        <end position="30"/>
    </location>
</feature>
<feature type="region of interest" description="Disordered" evidence="1">
    <location>
        <begin position="127"/>
        <end position="171"/>
    </location>
</feature>
<dbReference type="AlphaFoldDB" id="A0A423X9K8"/>
<accession>A0A423X9K8</accession>
<feature type="region of interest" description="Disordered" evidence="1">
    <location>
        <begin position="248"/>
        <end position="303"/>
    </location>
</feature>
<comment type="caution">
    <text evidence="2">The sequence shown here is derived from an EMBL/GenBank/DDBJ whole genome shotgun (WGS) entry which is preliminary data.</text>
</comment>
<name>A0A423X9K8_9PEZI</name>
<feature type="region of interest" description="Disordered" evidence="1">
    <location>
        <begin position="209"/>
        <end position="231"/>
    </location>
</feature>
<proteinExistence type="predicted"/>
<evidence type="ECO:0000313" key="2">
    <source>
        <dbReference type="EMBL" id="ROW12642.1"/>
    </source>
</evidence>
<evidence type="ECO:0000313" key="3">
    <source>
        <dbReference type="Proteomes" id="UP000283895"/>
    </source>
</evidence>
<evidence type="ECO:0000256" key="1">
    <source>
        <dbReference type="SAM" id="MobiDB-lite"/>
    </source>
</evidence>
<dbReference type="OrthoDB" id="10540803at2759"/>
<feature type="compositionally biased region" description="Polar residues" evidence="1">
    <location>
        <begin position="209"/>
        <end position="230"/>
    </location>
</feature>